<feature type="transmembrane region" description="Helical" evidence="1">
    <location>
        <begin position="129"/>
        <end position="157"/>
    </location>
</feature>
<reference evidence="2 3" key="1">
    <citation type="submission" date="2022-06" db="EMBL/GenBank/DDBJ databases">
        <title>Whole-genome of Asaia lannensis strain LMG 27011T.</title>
        <authorList>
            <person name="Sombolestani A."/>
        </authorList>
    </citation>
    <scope>NUCLEOTIDE SEQUENCE [LARGE SCALE GENOMIC DNA]</scope>
    <source>
        <strain evidence="2 3">NBRC 102526</strain>
    </source>
</reference>
<dbReference type="RefSeq" id="WP_252849429.1">
    <property type="nucleotide sequence ID" value="NZ_BAPW01000003.1"/>
</dbReference>
<organism evidence="2 3">
    <name type="scientific">Asaia lannensis NBRC 102526</name>
    <dbReference type="NCBI Taxonomy" id="1307926"/>
    <lineage>
        <taxon>Bacteria</taxon>
        <taxon>Pseudomonadati</taxon>
        <taxon>Pseudomonadota</taxon>
        <taxon>Alphaproteobacteria</taxon>
        <taxon>Acetobacterales</taxon>
        <taxon>Acetobacteraceae</taxon>
        <taxon>Asaia</taxon>
    </lineage>
</organism>
<comment type="caution">
    <text evidence="2">The sequence shown here is derived from an EMBL/GenBank/DDBJ whole genome shotgun (WGS) entry which is preliminary data.</text>
</comment>
<keyword evidence="1" id="KW-0812">Transmembrane</keyword>
<proteinExistence type="predicted"/>
<feature type="transmembrane region" description="Helical" evidence="1">
    <location>
        <begin position="15"/>
        <end position="32"/>
    </location>
</feature>
<keyword evidence="1" id="KW-0472">Membrane</keyword>
<keyword evidence="1" id="KW-1133">Transmembrane helix</keyword>
<protein>
    <submittedName>
        <fullName evidence="2">Uncharacterized protein</fullName>
    </submittedName>
</protein>
<name>A0ABT1CH80_9PROT</name>
<evidence type="ECO:0000256" key="1">
    <source>
        <dbReference type="SAM" id="Phobius"/>
    </source>
</evidence>
<accession>A0ABT1CH80</accession>
<evidence type="ECO:0000313" key="3">
    <source>
        <dbReference type="Proteomes" id="UP001523401"/>
    </source>
</evidence>
<dbReference type="Proteomes" id="UP001523401">
    <property type="component" value="Unassembled WGS sequence"/>
</dbReference>
<dbReference type="EMBL" id="JAMXQU010000006">
    <property type="protein sequence ID" value="MCO6160215.1"/>
    <property type="molecule type" value="Genomic_DNA"/>
</dbReference>
<feature type="transmembrane region" description="Helical" evidence="1">
    <location>
        <begin position="204"/>
        <end position="229"/>
    </location>
</feature>
<feature type="transmembrane region" description="Helical" evidence="1">
    <location>
        <begin position="94"/>
        <end position="117"/>
    </location>
</feature>
<feature type="transmembrane region" description="Helical" evidence="1">
    <location>
        <begin position="177"/>
        <end position="198"/>
    </location>
</feature>
<gene>
    <name evidence="2" type="ORF">NF685_09255</name>
</gene>
<sequence>MRQSIKLRFLYRPDVLSLIGVVILAGSFLAVIRQAYLPSMARAYGKLDNPDYLALSCLDMLVFWFLTLTVTRARLTSRRGLALWRLDRGAMQSLGVNAFVQVIPAGLTGLVIPEIITAMGERMAFPFKLGGGCLLGLLCVFWIWLSVRCFVMSYIAWESGHAGFRIAQSYEAMRGHVWSYVFWSAVLTVPFALTTVLVQKTAAFALSGSSLIGASLIVTTMIAVANHILSRNFDLLFFQALRPDRV</sequence>
<keyword evidence="3" id="KW-1185">Reference proteome</keyword>
<evidence type="ECO:0000313" key="2">
    <source>
        <dbReference type="EMBL" id="MCO6160215.1"/>
    </source>
</evidence>
<feature type="transmembrane region" description="Helical" evidence="1">
    <location>
        <begin position="52"/>
        <end position="73"/>
    </location>
</feature>